<reference evidence="1" key="1">
    <citation type="journal article" date="2021" name="G3 (Bethesda)">
        <title>Genome and transcriptome analysis of the beet armyworm Spodoptera exigua reveals targets for pest control. .</title>
        <authorList>
            <person name="Simon S."/>
            <person name="Breeschoten T."/>
            <person name="Jansen H.J."/>
            <person name="Dirks R.P."/>
            <person name="Schranz M.E."/>
            <person name="Ros V.I.D."/>
        </authorList>
    </citation>
    <scope>NUCLEOTIDE SEQUENCE</scope>
    <source>
        <strain evidence="1">TB_SE_WUR_2020</strain>
    </source>
</reference>
<sequence>MTIAYNEYIKRIQCKLNREPKAFWHHVNSLKVRGGLENRVRYNGRDCVGSDAAQAFSSFFSSVFLPDVPNLDHENQNNHSKTANLVHVDKLTISDVETGINKLKPNSAIGPDNIPAYIIKGCKEFVRSPILHIFNMSLKTGIYPKRWKVSRVQPIPKDKSTNTTTSM</sequence>
<dbReference type="GO" id="GO:0031012">
    <property type="term" value="C:extracellular matrix"/>
    <property type="evidence" value="ECO:0007669"/>
    <property type="project" value="TreeGrafter"/>
</dbReference>
<dbReference type="AlphaFoldDB" id="A0A922M8S1"/>
<protein>
    <recommendedName>
        <fullName evidence="3">Reverse transcriptase</fullName>
    </recommendedName>
</protein>
<dbReference type="PANTHER" id="PTHR33395">
    <property type="entry name" value="TRANSCRIPTASE, PUTATIVE-RELATED-RELATED"/>
    <property type="match status" value="1"/>
</dbReference>
<dbReference type="GO" id="GO:0007508">
    <property type="term" value="P:larval heart development"/>
    <property type="evidence" value="ECO:0007669"/>
    <property type="project" value="TreeGrafter"/>
</dbReference>
<organism evidence="1 2">
    <name type="scientific">Spodoptera exigua</name>
    <name type="common">Beet armyworm</name>
    <name type="synonym">Noctua fulgens</name>
    <dbReference type="NCBI Taxonomy" id="7107"/>
    <lineage>
        <taxon>Eukaryota</taxon>
        <taxon>Metazoa</taxon>
        <taxon>Ecdysozoa</taxon>
        <taxon>Arthropoda</taxon>
        <taxon>Hexapoda</taxon>
        <taxon>Insecta</taxon>
        <taxon>Pterygota</taxon>
        <taxon>Neoptera</taxon>
        <taxon>Endopterygota</taxon>
        <taxon>Lepidoptera</taxon>
        <taxon>Glossata</taxon>
        <taxon>Ditrysia</taxon>
        <taxon>Noctuoidea</taxon>
        <taxon>Noctuidae</taxon>
        <taxon>Amphipyrinae</taxon>
        <taxon>Spodoptera</taxon>
    </lineage>
</organism>
<evidence type="ECO:0008006" key="3">
    <source>
        <dbReference type="Google" id="ProtNLM"/>
    </source>
</evidence>
<gene>
    <name evidence="1" type="ORF">HF086_000309</name>
</gene>
<evidence type="ECO:0000313" key="2">
    <source>
        <dbReference type="Proteomes" id="UP000814243"/>
    </source>
</evidence>
<proteinExistence type="predicted"/>
<dbReference type="PANTHER" id="PTHR33395:SF22">
    <property type="entry name" value="REVERSE TRANSCRIPTASE DOMAIN-CONTAINING PROTEIN"/>
    <property type="match status" value="1"/>
</dbReference>
<accession>A0A922M8S1</accession>
<evidence type="ECO:0000313" key="1">
    <source>
        <dbReference type="EMBL" id="KAH9631972.1"/>
    </source>
</evidence>
<comment type="caution">
    <text evidence="1">The sequence shown here is derived from an EMBL/GenBank/DDBJ whole genome shotgun (WGS) entry which is preliminary data.</text>
</comment>
<dbReference type="GO" id="GO:0061343">
    <property type="term" value="P:cell adhesion involved in heart morphogenesis"/>
    <property type="evidence" value="ECO:0007669"/>
    <property type="project" value="TreeGrafter"/>
</dbReference>
<dbReference type="EMBL" id="JACEFF010000738">
    <property type="protein sequence ID" value="KAH9631972.1"/>
    <property type="molecule type" value="Genomic_DNA"/>
</dbReference>
<dbReference type="Proteomes" id="UP000814243">
    <property type="component" value="Unassembled WGS sequence"/>
</dbReference>
<name>A0A922M8S1_SPOEX</name>